<evidence type="ECO:0000256" key="1">
    <source>
        <dbReference type="SAM" id="MobiDB-lite"/>
    </source>
</evidence>
<sequence length="346" mass="37067">MQAAMAETSAAVELKTGMVVEVSGLVSAPELNGRRGLITKPPNSDGRFGVWLLPAKTDAGSTPVAKGAEKLMKSANLTPAETEAERAKRVSPCLKIFKELLEQITGRARSLDVPVEVDGRRSTADDKPRLSPVSGCAAKEAWRAGAEALSELRLCGVQLDKVVTEESGTADFYTDWLLCQATEQDTLTVTDGFALKVLDTMGVFDEFGDTLCDVDPLLKSQPGFAKLSEALNWQFQMEDSLTSGYNNFVTFGVGEDAARMGSAIGRKTDRFRRHAGPGTLKSKAALEAKKAGSTEQAAADLAAADEDLDPDKMKELIQLVGSNLQCGDGPSSEEQLKDFMQKAAQR</sequence>
<dbReference type="AlphaFoldDB" id="A0A813HS34"/>
<dbReference type="Proteomes" id="UP000654075">
    <property type="component" value="Unassembled WGS sequence"/>
</dbReference>
<evidence type="ECO:0000313" key="3">
    <source>
        <dbReference type="Proteomes" id="UP000654075"/>
    </source>
</evidence>
<dbReference type="EMBL" id="CAJNNV010032513">
    <property type="protein sequence ID" value="CAE8640193.1"/>
    <property type="molecule type" value="Genomic_DNA"/>
</dbReference>
<organism evidence="2 3">
    <name type="scientific">Polarella glacialis</name>
    <name type="common">Dinoflagellate</name>
    <dbReference type="NCBI Taxonomy" id="89957"/>
    <lineage>
        <taxon>Eukaryota</taxon>
        <taxon>Sar</taxon>
        <taxon>Alveolata</taxon>
        <taxon>Dinophyceae</taxon>
        <taxon>Suessiales</taxon>
        <taxon>Suessiaceae</taxon>
        <taxon>Polarella</taxon>
    </lineage>
</organism>
<keyword evidence="3" id="KW-1185">Reference proteome</keyword>
<accession>A0A813HS34</accession>
<gene>
    <name evidence="2" type="ORF">PGLA1383_LOCUS55114</name>
</gene>
<proteinExistence type="predicted"/>
<reference evidence="2" key="1">
    <citation type="submission" date="2021-02" db="EMBL/GenBank/DDBJ databases">
        <authorList>
            <person name="Dougan E. K."/>
            <person name="Rhodes N."/>
            <person name="Thang M."/>
            <person name="Chan C."/>
        </authorList>
    </citation>
    <scope>NUCLEOTIDE SEQUENCE</scope>
</reference>
<evidence type="ECO:0000313" key="2">
    <source>
        <dbReference type="EMBL" id="CAE8640193.1"/>
    </source>
</evidence>
<feature type="region of interest" description="Disordered" evidence="1">
    <location>
        <begin position="324"/>
        <end position="346"/>
    </location>
</feature>
<comment type="caution">
    <text evidence="2">The sequence shown here is derived from an EMBL/GenBank/DDBJ whole genome shotgun (WGS) entry which is preliminary data.</text>
</comment>
<name>A0A813HS34_POLGL</name>
<protein>
    <submittedName>
        <fullName evidence="2">Uncharacterized protein</fullName>
    </submittedName>
</protein>